<dbReference type="SUPFAM" id="SSF53850">
    <property type="entry name" value="Periplasmic binding protein-like II"/>
    <property type="match status" value="1"/>
</dbReference>
<dbReference type="PIRSF" id="PIRSF002825">
    <property type="entry name" value="CfbpA"/>
    <property type="match status" value="1"/>
</dbReference>
<dbReference type="PROSITE" id="PS51257">
    <property type="entry name" value="PROKAR_LIPOPROTEIN"/>
    <property type="match status" value="1"/>
</dbReference>
<dbReference type="PANTHER" id="PTHR30006">
    <property type="entry name" value="THIAMINE-BINDING PERIPLASMIC PROTEIN-RELATED"/>
    <property type="match status" value="1"/>
</dbReference>
<feature type="signal peptide" evidence="4">
    <location>
        <begin position="1"/>
        <end position="21"/>
    </location>
</feature>
<feature type="chain" id="PRO_5045959257" evidence="4">
    <location>
        <begin position="22"/>
        <end position="361"/>
    </location>
</feature>
<dbReference type="PANTHER" id="PTHR30006:SF15">
    <property type="entry name" value="IRON-UTILIZATION PERIPLASMIC PROTEIN"/>
    <property type="match status" value="1"/>
</dbReference>
<dbReference type="Proteomes" id="UP001176021">
    <property type="component" value="Unassembled WGS sequence"/>
</dbReference>
<evidence type="ECO:0000256" key="4">
    <source>
        <dbReference type="SAM" id="SignalP"/>
    </source>
</evidence>
<dbReference type="Pfam" id="PF13343">
    <property type="entry name" value="SBP_bac_6"/>
    <property type="match status" value="1"/>
</dbReference>
<keyword evidence="2" id="KW-0813">Transport</keyword>
<organism evidence="5 6">
    <name type="scientific">Desulfosporosinus nitroreducens</name>
    <dbReference type="NCBI Taxonomy" id="2018668"/>
    <lineage>
        <taxon>Bacteria</taxon>
        <taxon>Bacillati</taxon>
        <taxon>Bacillota</taxon>
        <taxon>Clostridia</taxon>
        <taxon>Eubacteriales</taxon>
        <taxon>Desulfitobacteriaceae</taxon>
        <taxon>Desulfosporosinus</taxon>
    </lineage>
</organism>
<name>A0ABT8QQD7_9FIRM</name>
<keyword evidence="2" id="KW-0406">Ion transport</keyword>
<protein>
    <submittedName>
        <fullName evidence="5">Fe(3+) ABC transporter substrate-binding protein</fullName>
    </submittedName>
</protein>
<gene>
    <name evidence="5" type="ORF">M8H41_04530</name>
</gene>
<dbReference type="RefSeq" id="WP_301998400.1">
    <property type="nucleotide sequence ID" value="NZ_JAMJEV010000003.1"/>
</dbReference>
<accession>A0ABT8QQD7</accession>
<dbReference type="InterPro" id="IPR026045">
    <property type="entry name" value="Ferric-bd"/>
</dbReference>
<dbReference type="CDD" id="cd13542">
    <property type="entry name" value="PBP2_FutA1_ilke"/>
    <property type="match status" value="1"/>
</dbReference>
<dbReference type="EMBL" id="JAMJEV010000003">
    <property type="protein sequence ID" value="MDO0822121.1"/>
    <property type="molecule type" value="Genomic_DNA"/>
</dbReference>
<keyword evidence="3 4" id="KW-0732">Signal</keyword>
<comment type="caution">
    <text evidence="5">The sequence shown here is derived from an EMBL/GenBank/DDBJ whole genome shotgun (WGS) entry which is preliminary data.</text>
</comment>
<evidence type="ECO:0000313" key="6">
    <source>
        <dbReference type="Proteomes" id="UP001176021"/>
    </source>
</evidence>
<evidence type="ECO:0000313" key="5">
    <source>
        <dbReference type="EMBL" id="MDO0822121.1"/>
    </source>
</evidence>
<comment type="similarity">
    <text evidence="1">Belongs to the bacterial solute-binding protein 1 family.</text>
</comment>
<reference evidence="5" key="1">
    <citation type="submission" date="2022-05" db="EMBL/GenBank/DDBJ databases">
        <title>Expanded diversity of anoxic marine methylotrophy in a Black Sea sulfate reducing microorganism.</title>
        <authorList>
            <person name="Fischer P.Q."/>
            <person name="Stams A.J.M."/>
            <person name="Villanueva L."/>
            <person name="Sousa D.Z."/>
        </authorList>
    </citation>
    <scope>NUCLEOTIDE SEQUENCE</scope>
    <source>
        <strain evidence="5">P130</strain>
    </source>
</reference>
<proteinExistence type="inferred from homology"/>
<keyword evidence="2" id="KW-0410">Iron transport</keyword>
<evidence type="ECO:0000256" key="1">
    <source>
        <dbReference type="ARBA" id="ARBA00008520"/>
    </source>
</evidence>
<dbReference type="Gene3D" id="3.40.190.10">
    <property type="entry name" value="Periplasmic binding protein-like II"/>
    <property type="match status" value="2"/>
</dbReference>
<sequence>MKKRRFAGMLAVLTLAGAVLTGCSATSSTTSVQTKSSSPQGEKISQVVNIYSDRHYETDKLLLEEFSKETGVKVNVIEGKSDELIERLAREGKDSQADLLVTADVGRLHRAKEQGLLQSAESDTLSKNVPENLKDKDNQWYGLTVRARVLVYAKDRVDPSQLSTYEDLTDPKWNKKILVRGSDSIYNQSLLASFIAVNGEEKAKAWAKGIVDNMARTPKGSDRDQAKAVVAGEGDVAIMNTYYYGLLLNSSDSEEVKVAKQLGVFFPNQTTTGTHINVSGAGVTASAKNKENAIKLVEFPSSEKAQKQFSEANFEYPANPAVEPSDLLKSWGTFKPQTINLTKLGENNKNAVQIFSQVGWK</sequence>
<evidence type="ECO:0000256" key="3">
    <source>
        <dbReference type="ARBA" id="ARBA00022729"/>
    </source>
</evidence>
<keyword evidence="6" id="KW-1185">Reference proteome</keyword>
<evidence type="ECO:0000256" key="2">
    <source>
        <dbReference type="ARBA" id="ARBA00022496"/>
    </source>
</evidence>
<keyword evidence="2" id="KW-0408">Iron</keyword>